<name>A0AAV6NAV4_9ROSI</name>
<dbReference type="PANTHER" id="PTHR37078:SF7">
    <property type="match status" value="1"/>
</dbReference>
<gene>
    <name evidence="2" type="ORF">SDJN03_11908</name>
</gene>
<evidence type="ECO:0000256" key="1">
    <source>
        <dbReference type="SAM" id="Phobius"/>
    </source>
</evidence>
<reference evidence="2 3" key="1">
    <citation type="journal article" date="2021" name="Hortic Res">
        <title>The domestication of Cucurbita argyrosperma as revealed by the genome of its wild relative.</title>
        <authorList>
            <person name="Barrera-Redondo J."/>
            <person name="Sanchez-de la Vega G."/>
            <person name="Aguirre-Liguori J.A."/>
            <person name="Castellanos-Morales G."/>
            <person name="Gutierrez-Guerrero Y.T."/>
            <person name="Aguirre-Dugua X."/>
            <person name="Aguirre-Planter E."/>
            <person name="Tenaillon M.I."/>
            <person name="Lira-Saade R."/>
            <person name="Eguiarte L.E."/>
        </authorList>
    </citation>
    <scope>NUCLEOTIDE SEQUENCE [LARGE SCALE GENOMIC DNA]</scope>
    <source>
        <strain evidence="2">JBR-2021</strain>
    </source>
</reference>
<protein>
    <submittedName>
        <fullName evidence="2">Uncharacterized protein</fullName>
    </submittedName>
</protein>
<dbReference type="AlphaFoldDB" id="A0AAV6NAV4"/>
<evidence type="ECO:0000313" key="3">
    <source>
        <dbReference type="Proteomes" id="UP000685013"/>
    </source>
</evidence>
<keyword evidence="1" id="KW-1133">Transmembrane helix</keyword>
<dbReference type="Proteomes" id="UP000685013">
    <property type="component" value="Chromosome 7"/>
</dbReference>
<sequence>MDLREMDLREWKWALVGLVLVGACFSNGVVVEGSSRRSWMLPVKLHKGGFEAYDSNMIATLGIECKCCDDEIGGKCSTHFAAASCSNLRCSPWKHY</sequence>
<comment type="caution">
    <text evidence="2">The sequence shown here is derived from an EMBL/GenBank/DDBJ whole genome shotgun (WGS) entry which is preliminary data.</text>
</comment>
<keyword evidence="1" id="KW-0812">Transmembrane</keyword>
<dbReference type="PANTHER" id="PTHR37078">
    <property type="entry name" value="NODULE CYSTEINE-RICH (NCR) SECRETED PEPTIDE"/>
    <property type="match status" value="1"/>
</dbReference>
<evidence type="ECO:0000313" key="2">
    <source>
        <dbReference type="EMBL" id="KAG6595355.1"/>
    </source>
</evidence>
<keyword evidence="3" id="KW-1185">Reference proteome</keyword>
<feature type="transmembrane region" description="Helical" evidence="1">
    <location>
        <begin position="12"/>
        <end position="31"/>
    </location>
</feature>
<dbReference type="PROSITE" id="PS51257">
    <property type="entry name" value="PROKAR_LIPOPROTEIN"/>
    <property type="match status" value="1"/>
</dbReference>
<dbReference type="EMBL" id="JAGKQH010000007">
    <property type="protein sequence ID" value="KAG6595355.1"/>
    <property type="molecule type" value="Genomic_DNA"/>
</dbReference>
<keyword evidence="1" id="KW-0472">Membrane</keyword>
<organism evidence="2 3">
    <name type="scientific">Cucurbita argyrosperma subsp. sororia</name>
    <dbReference type="NCBI Taxonomy" id="37648"/>
    <lineage>
        <taxon>Eukaryota</taxon>
        <taxon>Viridiplantae</taxon>
        <taxon>Streptophyta</taxon>
        <taxon>Embryophyta</taxon>
        <taxon>Tracheophyta</taxon>
        <taxon>Spermatophyta</taxon>
        <taxon>Magnoliopsida</taxon>
        <taxon>eudicotyledons</taxon>
        <taxon>Gunneridae</taxon>
        <taxon>Pentapetalae</taxon>
        <taxon>rosids</taxon>
        <taxon>fabids</taxon>
        <taxon>Cucurbitales</taxon>
        <taxon>Cucurbitaceae</taxon>
        <taxon>Cucurbiteae</taxon>
        <taxon>Cucurbita</taxon>
    </lineage>
</organism>
<proteinExistence type="predicted"/>
<feature type="non-terminal residue" evidence="2">
    <location>
        <position position="1"/>
    </location>
</feature>
<accession>A0AAV6NAV4</accession>